<dbReference type="EMBL" id="SBLB01000003">
    <property type="protein sequence ID" value="RYC69635.1"/>
    <property type="molecule type" value="Genomic_DNA"/>
</dbReference>
<dbReference type="SUPFAM" id="SSF53756">
    <property type="entry name" value="UDP-Glycosyltransferase/glycogen phosphorylase"/>
    <property type="match status" value="1"/>
</dbReference>
<proteinExistence type="predicted"/>
<protein>
    <recommendedName>
        <fullName evidence="5">Glycosyltransferase family 9 protein</fullName>
    </recommendedName>
</protein>
<dbReference type="Pfam" id="PF01075">
    <property type="entry name" value="Glyco_transf_9"/>
    <property type="match status" value="1"/>
</dbReference>
<evidence type="ECO:0000256" key="1">
    <source>
        <dbReference type="ARBA" id="ARBA00022676"/>
    </source>
</evidence>
<keyword evidence="2" id="KW-0808">Transferase</keyword>
<keyword evidence="1" id="KW-0328">Glycosyltransferase</keyword>
<dbReference type="InterPro" id="IPR051199">
    <property type="entry name" value="LPS_LOS_Heptosyltrfase"/>
</dbReference>
<evidence type="ECO:0000256" key="2">
    <source>
        <dbReference type="ARBA" id="ARBA00022679"/>
    </source>
</evidence>
<dbReference type="GO" id="GO:0008713">
    <property type="term" value="F:ADP-heptose-lipopolysaccharide heptosyltransferase activity"/>
    <property type="evidence" value="ECO:0007669"/>
    <property type="project" value="TreeGrafter"/>
</dbReference>
<dbReference type="Gene3D" id="3.40.50.2000">
    <property type="entry name" value="Glycogen Phosphorylase B"/>
    <property type="match status" value="1"/>
</dbReference>
<reference evidence="3 4" key="1">
    <citation type="submission" date="2019-01" db="EMBL/GenBank/DDBJ databases">
        <title>Spirosoma flava sp. nov., a propanil-degrading bacterium isolated from herbicide-contaminated soil.</title>
        <authorList>
            <person name="Zhang L."/>
            <person name="Jiang J.-D."/>
        </authorList>
    </citation>
    <scope>NUCLEOTIDE SEQUENCE [LARGE SCALE GENOMIC DNA]</scope>
    <source>
        <strain evidence="3 4">TY50</strain>
    </source>
</reference>
<dbReference type="InterPro" id="IPR002201">
    <property type="entry name" value="Glyco_trans_9"/>
</dbReference>
<gene>
    <name evidence="3" type="ORF">EQG79_13625</name>
</gene>
<evidence type="ECO:0000313" key="4">
    <source>
        <dbReference type="Proteomes" id="UP000290407"/>
    </source>
</evidence>
<dbReference type="GO" id="GO:0009244">
    <property type="term" value="P:lipopolysaccharide core region biosynthetic process"/>
    <property type="evidence" value="ECO:0007669"/>
    <property type="project" value="TreeGrafter"/>
</dbReference>
<dbReference type="RefSeq" id="WP_129601861.1">
    <property type="nucleotide sequence ID" value="NZ_SBLB01000003.1"/>
</dbReference>
<dbReference type="AlphaFoldDB" id="A0A4Q2UPS7"/>
<dbReference type="GO" id="GO:0005829">
    <property type="term" value="C:cytosol"/>
    <property type="evidence" value="ECO:0007669"/>
    <property type="project" value="TreeGrafter"/>
</dbReference>
<sequence>MNFPCYVSAGGLGDSVSGLYAACGLADQGGEGNTVVFHTRHPSWLASFSHPNLVLAPHLDNQPMGPDMNEGYDAQLHYAQSRKQHYCTNLGRQYVIEGVRPARPRYHTELPFVLEPSLSPYVVLSPFSAYSSRAWPLMHWVRLAIRLGEAGFHVVVLDSNEEKMAPFQHTGASWWFGMHPSWVMGCLEHAAAVVANDSGLAHAAGLLGTPTVAVMAQLSPLQVFSHTDVQGVIPSASCSPCAWRGDRGWRKPCDDLGCSALHSIPVETVLQRTVSITRPAVSARQVALQQ</sequence>
<accession>A0A4Q2UPS7</accession>
<keyword evidence="4" id="KW-1185">Reference proteome</keyword>
<name>A0A4Q2UPS7_9BACT</name>
<dbReference type="Proteomes" id="UP000290407">
    <property type="component" value="Unassembled WGS sequence"/>
</dbReference>
<dbReference type="PANTHER" id="PTHR30160">
    <property type="entry name" value="TETRAACYLDISACCHARIDE 4'-KINASE-RELATED"/>
    <property type="match status" value="1"/>
</dbReference>
<organism evidence="3 4">
    <name type="scientific">Spirosoma sordidisoli</name>
    <dbReference type="NCBI Taxonomy" id="2502893"/>
    <lineage>
        <taxon>Bacteria</taxon>
        <taxon>Pseudomonadati</taxon>
        <taxon>Bacteroidota</taxon>
        <taxon>Cytophagia</taxon>
        <taxon>Cytophagales</taxon>
        <taxon>Cytophagaceae</taxon>
        <taxon>Spirosoma</taxon>
    </lineage>
</organism>
<evidence type="ECO:0000313" key="3">
    <source>
        <dbReference type="EMBL" id="RYC69635.1"/>
    </source>
</evidence>
<evidence type="ECO:0008006" key="5">
    <source>
        <dbReference type="Google" id="ProtNLM"/>
    </source>
</evidence>
<comment type="caution">
    <text evidence="3">The sequence shown here is derived from an EMBL/GenBank/DDBJ whole genome shotgun (WGS) entry which is preliminary data.</text>
</comment>